<evidence type="ECO:0000313" key="4">
    <source>
        <dbReference type="Proteomes" id="UP001168620"/>
    </source>
</evidence>
<accession>A0ABT8FCK3</accession>
<feature type="region of interest" description="Disordered" evidence="1">
    <location>
        <begin position="33"/>
        <end position="56"/>
    </location>
</feature>
<dbReference type="EMBL" id="JAUHJQ010000001">
    <property type="protein sequence ID" value="MDN4172316.1"/>
    <property type="molecule type" value="Genomic_DNA"/>
</dbReference>
<name>A0ABT8FCK3_9ACTN</name>
<dbReference type="Gene3D" id="3.40.50.1820">
    <property type="entry name" value="alpha/beta hydrolase"/>
    <property type="match status" value="1"/>
</dbReference>
<evidence type="ECO:0000256" key="1">
    <source>
        <dbReference type="SAM" id="MobiDB-lite"/>
    </source>
</evidence>
<comment type="caution">
    <text evidence="3">The sequence shown here is derived from an EMBL/GenBank/DDBJ whole genome shotgun (WGS) entry which is preliminary data.</text>
</comment>
<dbReference type="SUPFAM" id="SSF53474">
    <property type="entry name" value="alpha/beta-Hydrolases"/>
    <property type="match status" value="1"/>
</dbReference>
<dbReference type="Proteomes" id="UP001168620">
    <property type="component" value="Unassembled WGS sequence"/>
</dbReference>
<sequence length="378" mass="38812">MRPRLVSALAGIAGLALAASPLAVPAQAAEGQPARTAAAPAGKQAGEQAGKQAGRRVGSREVAFEVSNANTTTALCSSDGEAYELRGRLVGPRRALSGASPVLRVNVLVHDAGTGAWFWNLRQAPGVDYARHLARRGETSLVLDRLGYDRSPLADGTATCLGAQASMLHQVIQHLYAGLYRFTDGGAGAGRPPHATHVVVHGHGTGATVAQLEAAEFDDVAGLVLMSAPTATPTTEALAVVTEQLGRCLGGDGYSAYGATAAEYRSLLFASASERVRRLATARRNPTPCGDVSSLLAGVGTATLTARAVEAPVLALSGARDARVRPLGQSAAESLFARSERVTARTFAGAGSALPLEARAGRVRSAVLAFLADVRPSL</sequence>
<evidence type="ECO:0000313" key="3">
    <source>
        <dbReference type="EMBL" id="MDN4172316.1"/>
    </source>
</evidence>
<gene>
    <name evidence="3" type="ORF">QWY28_05135</name>
</gene>
<reference evidence="3" key="1">
    <citation type="submission" date="2023-06" db="EMBL/GenBank/DDBJ databases">
        <title>Draft genome sequence of Nocardioides sp. SOB77.</title>
        <authorList>
            <person name="Zhang G."/>
        </authorList>
    </citation>
    <scope>NUCLEOTIDE SEQUENCE</scope>
    <source>
        <strain evidence="3">SOB77</strain>
    </source>
</reference>
<feature type="chain" id="PRO_5047256849" description="Alpha/beta hydrolase" evidence="2">
    <location>
        <begin position="19"/>
        <end position="378"/>
    </location>
</feature>
<dbReference type="InterPro" id="IPR029058">
    <property type="entry name" value="AB_hydrolase_fold"/>
</dbReference>
<protein>
    <recommendedName>
        <fullName evidence="5">Alpha/beta hydrolase</fullName>
    </recommendedName>
</protein>
<organism evidence="3 4">
    <name type="scientific">Nocardioides oceani</name>
    <dbReference type="NCBI Taxonomy" id="3058369"/>
    <lineage>
        <taxon>Bacteria</taxon>
        <taxon>Bacillati</taxon>
        <taxon>Actinomycetota</taxon>
        <taxon>Actinomycetes</taxon>
        <taxon>Propionibacteriales</taxon>
        <taxon>Nocardioidaceae</taxon>
        <taxon>Nocardioides</taxon>
    </lineage>
</organism>
<evidence type="ECO:0000256" key="2">
    <source>
        <dbReference type="SAM" id="SignalP"/>
    </source>
</evidence>
<evidence type="ECO:0008006" key="5">
    <source>
        <dbReference type="Google" id="ProtNLM"/>
    </source>
</evidence>
<feature type="signal peptide" evidence="2">
    <location>
        <begin position="1"/>
        <end position="18"/>
    </location>
</feature>
<keyword evidence="2" id="KW-0732">Signal</keyword>
<proteinExistence type="predicted"/>
<keyword evidence="4" id="KW-1185">Reference proteome</keyword>
<dbReference type="RefSeq" id="WP_300951208.1">
    <property type="nucleotide sequence ID" value="NZ_JAUHJQ010000001.1"/>
</dbReference>